<sequence length="88" mass="10185">MDKRKMKEKDKEWIRRQKVIKKLYLLEKAIHEKQKERAREEERMLFNERILWYKGHGPRTPCSSPPPSPPTTGSSADSTPSTSSAGST</sequence>
<name>G0N3T6_CAEBE</name>
<dbReference type="Proteomes" id="UP000008068">
    <property type="component" value="Unassembled WGS sequence"/>
</dbReference>
<dbReference type="AlphaFoldDB" id="G0N3T6"/>
<proteinExistence type="predicted"/>
<dbReference type="InParanoid" id="G0N3T6"/>
<evidence type="ECO:0000313" key="2">
    <source>
        <dbReference type="EMBL" id="EGT51818.1"/>
    </source>
</evidence>
<dbReference type="EMBL" id="GL379835">
    <property type="protein sequence ID" value="EGT51818.1"/>
    <property type="molecule type" value="Genomic_DNA"/>
</dbReference>
<dbReference type="HOGENOM" id="CLU_2471060_0_0_1"/>
<accession>G0N3T6</accession>
<keyword evidence="3" id="KW-1185">Reference proteome</keyword>
<organism evidence="3">
    <name type="scientific">Caenorhabditis brenneri</name>
    <name type="common">Nematode worm</name>
    <dbReference type="NCBI Taxonomy" id="135651"/>
    <lineage>
        <taxon>Eukaryota</taxon>
        <taxon>Metazoa</taxon>
        <taxon>Ecdysozoa</taxon>
        <taxon>Nematoda</taxon>
        <taxon>Chromadorea</taxon>
        <taxon>Rhabditida</taxon>
        <taxon>Rhabditina</taxon>
        <taxon>Rhabditomorpha</taxon>
        <taxon>Rhabditoidea</taxon>
        <taxon>Rhabditidae</taxon>
        <taxon>Peloderinae</taxon>
        <taxon>Caenorhabditis</taxon>
    </lineage>
</organism>
<evidence type="ECO:0000313" key="3">
    <source>
        <dbReference type="Proteomes" id="UP000008068"/>
    </source>
</evidence>
<reference evidence="3" key="1">
    <citation type="submission" date="2011-07" db="EMBL/GenBank/DDBJ databases">
        <authorList>
            <consortium name="Caenorhabditis brenneri Sequencing and Analysis Consortium"/>
            <person name="Wilson R.K."/>
        </authorList>
    </citation>
    <scope>NUCLEOTIDE SEQUENCE [LARGE SCALE GENOMIC DNA]</scope>
    <source>
        <strain evidence="3">PB2801</strain>
    </source>
</reference>
<evidence type="ECO:0000256" key="1">
    <source>
        <dbReference type="SAM" id="MobiDB-lite"/>
    </source>
</evidence>
<feature type="region of interest" description="Disordered" evidence="1">
    <location>
        <begin position="54"/>
        <end position="88"/>
    </location>
</feature>
<protein>
    <submittedName>
        <fullName evidence="2">Uncharacterized protein</fullName>
    </submittedName>
</protein>
<gene>
    <name evidence="2" type="ORF">CAEBREN_09680</name>
</gene>
<feature type="compositionally biased region" description="Low complexity" evidence="1">
    <location>
        <begin position="71"/>
        <end position="88"/>
    </location>
</feature>